<evidence type="ECO:0000313" key="2">
    <source>
        <dbReference type="EMBL" id="OIN98715.1"/>
    </source>
</evidence>
<protein>
    <recommendedName>
        <fullName evidence="1">Cyclodeaminase/cyclohydrolase domain-containing protein</fullName>
    </recommendedName>
</protein>
<comment type="caution">
    <text evidence="2">The sequence shown here is derived from an EMBL/GenBank/DDBJ whole genome shotgun (WGS) entry which is preliminary data.</text>
</comment>
<feature type="domain" description="Cyclodeaminase/cyclohydrolase" evidence="1">
    <location>
        <begin position="7"/>
        <end position="183"/>
    </location>
</feature>
<evidence type="ECO:0000259" key="1">
    <source>
        <dbReference type="Pfam" id="PF04961"/>
    </source>
</evidence>
<dbReference type="STRING" id="1817893.AUJ66_00465"/>
<dbReference type="AlphaFoldDB" id="A0A1J4SGU4"/>
<dbReference type="Pfam" id="PF04961">
    <property type="entry name" value="FTCD_C"/>
    <property type="match status" value="1"/>
</dbReference>
<proteinExistence type="predicted"/>
<dbReference type="GO" id="GO:0003824">
    <property type="term" value="F:catalytic activity"/>
    <property type="evidence" value="ECO:0007669"/>
    <property type="project" value="InterPro"/>
</dbReference>
<dbReference type="SUPFAM" id="SSF101262">
    <property type="entry name" value="Methenyltetrahydrofolate cyclohydrolase-like"/>
    <property type="match status" value="1"/>
</dbReference>
<reference evidence="2 3" key="1">
    <citation type="journal article" date="2016" name="Environ. Microbiol.">
        <title>Genomic resolution of a cold subsurface aquifer community provides metabolic insights for novel microbes adapted to high CO concentrations.</title>
        <authorList>
            <person name="Probst A.J."/>
            <person name="Castelle C.J."/>
            <person name="Singh A."/>
            <person name="Brown C.T."/>
            <person name="Anantharaman K."/>
            <person name="Sharon I."/>
            <person name="Hug L.A."/>
            <person name="Burstein D."/>
            <person name="Emerson J.B."/>
            <person name="Thomas B.C."/>
            <person name="Banfield J.F."/>
        </authorList>
    </citation>
    <scope>NUCLEOTIDE SEQUENCE [LARGE SCALE GENOMIC DNA]</scope>
    <source>
        <strain evidence="2">CG1_02_38_46</strain>
    </source>
</reference>
<sequence>MLYIESSIKKYLEDLSAKLPAPGGGSVAALVGALAAGLGSMVCNFTIGNEKFASQEETKGVLSMVAGLQEELCKLVDEDTKVYGKVNLAYRLPKNTEEEKVRRALAIQKALKQAIPVPMRIAQVSYQLLETSLQLLEIGNPMLITDTGMVAILAYAALESARLNVEINLSSITDEEFVKQKRAVLNPLMEKGKAIKDEVVKKVEEKI</sequence>
<dbReference type="Gene3D" id="1.20.120.680">
    <property type="entry name" value="Formiminotetrahydrofolate cyclodeaminase monomer, up-and-down helical bundle"/>
    <property type="match status" value="1"/>
</dbReference>
<accession>A0A1J4SGU4</accession>
<name>A0A1J4SGU4_9BACT</name>
<organism evidence="2 3">
    <name type="scientific">Candidatus Desantisbacteria bacterium CG1_02_38_46</name>
    <dbReference type="NCBI Taxonomy" id="1817893"/>
    <lineage>
        <taxon>Bacteria</taxon>
        <taxon>Candidatus Desantisiibacteriota</taxon>
    </lineage>
</organism>
<dbReference type="EMBL" id="MNUO01000005">
    <property type="protein sequence ID" value="OIN98715.1"/>
    <property type="molecule type" value="Genomic_DNA"/>
</dbReference>
<evidence type="ECO:0000313" key="3">
    <source>
        <dbReference type="Proteomes" id="UP000182278"/>
    </source>
</evidence>
<dbReference type="Proteomes" id="UP000182278">
    <property type="component" value="Unassembled WGS sequence"/>
</dbReference>
<dbReference type="InterPro" id="IPR036178">
    <property type="entry name" value="Formintransfe-cycloase-like_sf"/>
</dbReference>
<dbReference type="InterPro" id="IPR007044">
    <property type="entry name" value="Cyclodeamin/CycHdrlase"/>
</dbReference>
<gene>
    <name evidence="2" type="ORF">AUJ66_00465</name>
</gene>